<keyword evidence="2" id="KW-1185">Reference proteome</keyword>
<accession>A0A0M0JSW2</accession>
<evidence type="ECO:0000313" key="1">
    <source>
        <dbReference type="EMBL" id="KOO29273.1"/>
    </source>
</evidence>
<name>A0A0M0JSW2_9EUKA</name>
<sequence length="234" mass="26128">MAPHFNHRKAVTHQSLSFGSLTIDLSKTQPMSITFLFRTISQLVQCKLEADERALLSGKLPLSMTDYVCLQMISLYGAGKMAARYLQEMLVGLQQHRAEHPRLALFANALNFFADAPKVEVPVLLGTFELLALLLRLLGQDRMLTAVTTADFFHRYAELSTIFVPVEYVARALELLAGSDEPLREQLAGFLGECCDEGYLASDEGECVHWCTQQGHKLQRRVVVLAPKVALESF</sequence>
<protein>
    <submittedName>
        <fullName evidence="1">Uncharacterized protein</fullName>
    </submittedName>
</protein>
<dbReference type="Proteomes" id="UP000037460">
    <property type="component" value="Unassembled WGS sequence"/>
</dbReference>
<organism evidence="1 2">
    <name type="scientific">Chrysochromulina tobinii</name>
    <dbReference type="NCBI Taxonomy" id="1460289"/>
    <lineage>
        <taxon>Eukaryota</taxon>
        <taxon>Haptista</taxon>
        <taxon>Haptophyta</taxon>
        <taxon>Prymnesiophyceae</taxon>
        <taxon>Prymnesiales</taxon>
        <taxon>Chrysochromulinaceae</taxon>
        <taxon>Chrysochromulina</taxon>
    </lineage>
</organism>
<dbReference type="EMBL" id="JWZX01002440">
    <property type="protein sequence ID" value="KOO29273.1"/>
    <property type="molecule type" value="Genomic_DNA"/>
</dbReference>
<gene>
    <name evidence="1" type="ORF">Ctob_009388</name>
</gene>
<proteinExistence type="predicted"/>
<dbReference type="AlphaFoldDB" id="A0A0M0JSW2"/>
<evidence type="ECO:0000313" key="2">
    <source>
        <dbReference type="Proteomes" id="UP000037460"/>
    </source>
</evidence>
<comment type="caution">
    <text evidence="1">The sequence shown here is derived from an EMBL/GenBank/DDBJ whole genome shotgun (WGS) entry which is preliminary data.</text>
</comment>
<reference evidence="2" key="1">
    <citation type="journal article" date="2015" name="PLoS Genet.">
        <title>Genome Sequence and Transcriptome Analyses of Chrysochromulina tobin: Metabolic Tools for Enhanced Algal Fitness in the Prominent Order Prymnesiales (Haptophyceae).</title>
        <authorList>
            <person name="Hovde B.T."/>
            <person name="Deodato C.R."/>
            <person name="Hunsperger H.M."/>
            <person name="Ryken S.A."/>
            <person name="Yost W."/>
            <person name="Jha R.K."/>
            <person name="Patterson J."/>
            <person name="Monnat R.J. Jr."/>
            <person name="Barlow S.B."/>
            <person name="Starkenburg S.R."/>
            <person name="Cattolico R.A."/>
        </authorList>
    </citation>
    <scope>NUCLEOTIDE SEQUENCE</scope>
    <source>
        <strain evidence="2">CCMP291</strain>
    </source>
</reference>